<dbReference type="EMBL" id="JBHSAW010000001">
    <property type="protein sequence ID" value="MFC4094447.1"/>
    <property type="molecule type" value="Genomic_DNA"/>
</dbReference>
<name>A0ABV8JN17_9FLAO</name>
<comment type="caution">
    <text evidence="1">The sequence shown here is derived from an EMBL/GenBank/DDBJ whole genome shotgun (WGS) entry which is preliminary data.</text>
</comment>
<evidence type="ECO:0000313" key="1">
    <source>
        <dbReference type="EMBL" id="MFC4094447.1"/>
    </source>
</evidence>
<gene>
    <name evidence="1" type="ORF">ACFOUT_01075</name>
</gene>
<evidence type="ECO:0008006" key="3">
    <source>
        <dbReference type="Google" id="ProtNLM"/>
    </source>
</evidence>
<organism evidence="1 2">
    <name type="scientific">Euzebyella saccharophila</name>
    <dbReference type="NCBI Taxonomy" id="679664"/>
    <lineage>
        <taxon>Bacteria</taxon>
        <taxon>Pseudomonadati</taxon>
        <taxon>Bacteroidota</taxon>
        <taxon>Flavobacteriia</taxon>
        <taxon>Flavobacteriales</taxon>
        <taxon>Flavobacteriaceae</taxon>
        <taxon>Euzebyella</taxon>
    </lineage>
</organism>
<protein>
    <recommendedName>
        <fullName evidence="3">DUF4142 domain-containing protein</fullName>
    </recommendedName>
</protein>
<evidence type="ECO:0000313" key="2">
    <source>
        <dbReference type="Proteomes" id="UP001595814"/>
    </source>
</evidence>
<dbReference type="RefSeq" id="WP_192462670.1">
    <property type="nucleotide sequence ID" value="NZ_JACYFJ010000004.1"/>
</dbReference>
<keyword evidence="2" id="KW-1185">Reference proteome</keyword>
<proteinExistence type="predicted"/>
<sequence length="230" mass="25684">MKQLRIFLILCSVGILSSFTTGQSCKYANSNIGYVKTEIEAALGMTDLQLSRFHTFKAINAIEKSKNDLEECGCEYAIDNITEGSEHLKLATKTTSIASTNILLNKALKETIATLESLNEHDSHGSNYGNDVLSLNTVNLNNESKSTYEPPSEILLRKKVDSSLVNYRKSLENMVKTVNCTEARAFANRVYEHCEQQLLKPNLSEGKKYYNLKTKEITKKALDQLGECGK</sequence>
<reference evidence="2" key="1">
    <citation type="journal article" date="2019" name="Int. J. Syst. Evol. Microbiol.">
        <title>The Global Catalogue of Microorganisms (GCM) 10K type strain sequencing project: providing services to taxonomists for standard genome sequencing and annotation.</title>
        <authorList>
            <consortium name="The Broad Institute Genomics Platform"/>
            <consortium name="The Broad Institute Genome Sequencing Center for Infectious Disease"/>
            <person name="Wu L."/>
            <person name="Ma J."/>
        </authorList>
    </citation>
    <scope>NUCLEOTIDE SEQUENCE [LARGE SCALE GENOMIC DNA]</scope>
    <source>
        <strain evidence="2">CECT 7477</strain>
    </source>
</reference>
<accession>A0ABV8JN17</accession>
<dbReference type="PROSITE" id="PS51257">
    <property type="entry name" value="PROKAR_LIPOPROTEIN"/>
    <property type="match status" value="1"/>
</dbReference>
<dbReference type="Proteomes" id="UP001595814">
    <property type="component" value="Unassembled WGS sequence"/>
</dbReference>